<name>A0A8H3M0C5_9GLOM</name>
<dbReference type="Proteomes" id="UP000615446">
    <property type="component" value="Unassembled WGS sequence"/>
</dbReference>
<dbReference type="InterPro" id="IPR050863">
    <property type="entry name" value="CenT-Element_Derived"/>
</dbReference>
<dbReference type="InterPro" id="IPR004875">
    <property type="entry name" value="DDE_SF_endonuclease_dom"/>
</dbReference>
<evidence type="ECO:0000313" key="4">
    <source>
        <dbReference type="Proteomes" id="UP000615446"/>
    </source>
</evidence>
<dbReference type="Pfam" id="PF03184">
    <property type="entry name" value="DDE_1"/>
    <property type="match status" value="2"/>
</dbReference>
<accession>A0A8H3M0C5</accession>
<sequence length="392" mass="45083">MELNSFNTAKQKEKSPKFPELEEALAIWISNALLANKTITGEIIIAKAADFAKLMNIEGFTGSVRWLNNFKKRHNIKQYNKHGEARSGPSEEELAKEREKLQELISNFDLEDVFNYDETGLYWELEPSKTLSTGPLSGTKKSKNRVTLLLTFNATGSIKLPALFIHKHQTPRDLKEINKSKLPVDYFWNKNNAPVHSVSNPELLTNITIHYLPPNTTAHLQPADAGIINSFKAQYRKRLIKNRIEAYDNEMELNIPVPKLKISDSISLKEIQKLLDQYSNFISDELMSAEEFILIDDDDNYEEEEITDEEIVNMVKLNETDLEEEELILQPKISTSEALSLLDKVLSFLDNPPDAFIIEFNNRNLLYNLKKQIIRFNKNSRVQSVLDSWLNI</sequence>
<dbReference type="PANTHER" id="PTHR19303:SF73">
    <property type="entry name" value="PROTEIN PDC2"/>
    <property type="match status" value="1"/>
</dbReference>
<dbReference type="GO" id="GO:0005634">
    <property type="term" value="C:nucleus"/>
    <property type="evidence" value="ECO:0007669"/>
    <property type="project" value="TreeGrafter"/>
</dbReference>
<dbReference type="AlphaFoldDB" id="A0A8H3M0C5"/>
<dbReference type="GO" id="GO:0003677">
    <property type="term" value="F:DNA binding"/>
    <property type="evidence" value="ECO:0007669"/>
    <property type="project" value="UniProtKB-KW"/>
</dbReference>
<dbReference type="Gene3D" id="1.10.10.60">
    <property type="entry name" value="Homeodomain-like"/>
    <property type="match status" value="1"/>
</dbReference>
<comment type="caution">
    <text evidence="3">The sequence shown here is derived from an EMBL/GenBank/DDBJ whole genome shotgun (WGS) entry which is preliminary data.</text>
</comment>
<organism evidence="3 4">
    <name type="scientific">Rhizophagus clarus</name>
    <dbReference type="NCBI Taxonomy" id="94130"/>
    <lineage>
        <taxon>Eukaryota</taxon>
        <taxon>Fungi</taxon>
        <taxon>Fungi incertae sedis</taxon>
        <taxon>Mucoromycota</taxon>
        <taxon>Glomeromycotina</taxon>
        <taxon>Glomeromycetes</taxon>
        <taxon>Glomerales</taxon>
        <taxon>Glomeraceae</taxon>
        <taxon>Rhizophagus</taxon>
    </lineage>
</organism>
<evidence type="ECO:0000259" key="2">
    <source>
        <dbReference type="PROSITE" id="PS51253"/>
    </source>
</evidence>
<dbReference type="InterPro" id="IPR006600">
    <property type="entry name" value="HTH_CenpB_DNA-bd_dom"/>
</dbReference>
<dbReference type="InterPro" id="IPR009057">
    <property type="entry name" value="Homeodomain-like_sf"/>
</dbReference>
<evidence type="ECO:0000256" key="1">
    <source>
        <dbReference type="ARBA" id="ARBA00023125"/>
    </source>
</evidence>
<dbReference type="PANTHER" id="PTHR19303">
    <property type="entry name" value="TRANSPOSON"/>
    <property type="match status" value="1"/>
</dbReference>
<evidence type="ECO:0000313" key="3">
    <source>
        <dbReference type="EMBL" id="GES94469.1"/>
    </source>
</evidence>
<dbReference type="PROSITE" id="PS51253">
    <property type="entry name" value="HTH_CENPB"/>
    <property type="match status" value="1"/>
</dbReference>
<reference evidence="3" key="1">
    <citation type="submission" date="2019-10" db="EMBL/GenBank/DDBJ databases">
        <title>Conservation and host-specific expression of non-tandemly repeated heterogenous ribosome RNA gene in arbuscular mycorrhizal fungi.</title>
        <authorList>
            <person name="Maeda T."/>
            <person name="Kobayashi Y."/>
            <person name="Nakagawa T."/>
            <person name="Ezawa T."/>
            <person name="Yamaguchi K."/>
            <person name="Bino T."/>
            <person name="Nishimoto Y."/>
            <person name="Shigenobu S."/>
            <person name="Kawaguchi M."/>
        </authorList>
    </citation>
    <scope>NUCLEOTIDE SEQUENCE</scope>
    <source>
        <strain evidence="3">HR1</strain>
    </source>
</reference>
<dbReference type="OrthoDB" id="2446582at2759"/>
<dbReference type="EMBL" id="BLAL01000236">
    <property type="protein sequence ID" value="GES94469.1"/>
    <property type="molecule type" value="Genomic_DNA"/>
</dbReference>
<keyword evidence="1" id="KW-0238">DNA-binding</keyword>
<dbReference type="Pfam" id="PF03221">
    <property type="entry name" value="HTH_Tnp_Tc5"/>
    <property type="match status" value="1"/>
</dbReference>
<dbReference type="SUPFAM" id="SSF46689">
    <property type="entry name" value="Homeodomain-like"/>
    <property type="match status" value="1"/>
</dbReference>
<gene>
    <name evidence="3" type="ORF">RCL2_002120000</name>
</gene>
<proteinExistence type="predicted"/>
<feature type="domain" description="HTH CENPB-type" evidence="2">
    <location>
        <begin position="9"/>
        <end position="80"/>
    </location>
</feature>
<dbReference type="SMART" id="SM00674">
    <property type="entry name" value="CENPB"/>
    <property type="match status" value="1"/>
</dbReference>
<protein>
    <submittedName>
        <fullName evidence="3">CENP-B homolog protein 2-like</fullName>
    </submittedName>
</protein>